<feature type="compositionally biased region" description="Basic and acidic residues" evidence="1">
    <location>
        <begin position="17"/>
        <end position="26"/>
    </location>
</feature>
<name>A0A4P9W0S0_9FUNG</name>
<evidence type="ECO:0000256" key="1">
    <source>
        <dbReference type="SAM" id="MobiDB-lite"/>
    </source>
</evidence>
<dbReference type="AlphaFoldDB" id="A0A4P9W0S0"/>
<dbReference type="Proteomes" id="UP000269721">
    <property type="component" value="Unassembled WGS sequence"/>
</dbReference>
<protein>
    <submittedName>
        <fullName evidence="2">Uncharacterized protein</fullName>
    </submittedName>
</protein>
<dbReference type="EMBL" id="KZ998792">
    <property type="protein sequence ID" value="RKO85739.1"/>
    <property type="molecule type" value="Genomic_DNA"/>
</dbReference>
<organism evidence="2 3">
    <name type="scientific">Blyttiomyces helicus</name>
    <dbReference type="NCBI Taxonomy" id="388810"/>
    <lineage>
        <taxon>Eukaryota</taxon>
        <taxon>Fungi</taxon>
        <taxon>Fungi incertae sedis</taxon>
        <taxon>Chytridiomycota</taxon>
        <taxon>Chytridiomycota incertae sedis</taxon>
        <taxon>Chytridiomycetes</taxon>
        <taxon>Chytridiomycetes incertae sedis</taxon>
        <taxon>Blyttiomyces</taxon>
    </lineage>
</organism>
<feature type="region of interest" description="Disordered" evidence="1">
    <location>
        <begin position="1"/>
        <end position="26"/>
    </location>
</feature>
<gene>
    <name evidence="2" type="ORF">BDK51DRAFT_34661</name>
</gene>
<reference evidence="3" key="1">
    <citation type="journal article" date="2018" name="Nat. Microbiol.">
        <title>Leveraging single-cell genomics to expand the fungal tree of life.</title>
        <authorList>
            <person name="Ahrendt S.R."/>
            <person name="Quandt C.A."/>
            <person name="Ciobanu D."/>
            <person name="Clum A."/>
            <person name="Salamov A."/>
            <person name="Andreopoulos B."/>
            <person name="Cheng J.F."/>
            <person name="Woyke T."/>
            <person name="Pelin A."/>
            <person name="Henrissat B."/>
            <person name="Reynolds N.K."/>
            <person name="Benny G.L."/>
            <person name="Smith M.E."/>
            <person name="James T.Y."/>
            <person name="Grigoriev I.V."/>
        </authorList>
    </citation>
    <scope>NUCLEOTIDE SEQUENCE [LARGE SCALE GENOMIC DNA]</scope>
</reference>
<evidence type="ECO:0000313" key="3">
    <source>
        <dbReference type="Proteomes" id="UP000269721"/>
    </source>
</evidence>
<keyword evidence="3" id="KW-1185">Reference proteome</keyword>
<evidence type="ECO:0000313" key="2">
    <source>
        <dbReference type="EMBL" id="RKO85739.1"/>
    </source>
</evidence>
<sequence length="273" mass="29829">MTLGDASEDATSQARRGGRDRPRDKPWELLTMRTVLGMQSTSKKFDECLRFFGRGKRQPSFGPVFSMVNTQQSAESAAPRTPPAAVQKRQLGPFGSFAFLFGLASLAAFGSLSPRLRGGKTADELCSLHLVIRSHQSLISLREASLAPHLIARSDIPWVLHESKFSGPKSLTARPSSGRTAYELFSLQKCRIQRGEKPSSFRLGHRLSDGSVGKCTNYFSKDKDPLPTADHIVRLAKGPGSHQSLVDHCEGEPHCRLLLRAGPSGPKSPPLQD</sequence>
<proteinExistence type="predicted"/>
<accession>A0A4P9W0S0</accession>